<accession>A0AAD6T7D9</accession>
<evidence type="ECO:0000256" key="2">
    <source>
        <dbReference type="ARBA" id="ARBA00022750"/>
    </source>
</evidence>
<dbReference type="PRINTS" id="PR00792">
    <property type="entry name" value="PEPSIN"/>
</dbReference>
<dbReference type="PANTHER" id="PTHR47966">
    <property type="entry name" value="BETA-SITE APP-CLEAVING ENZYME, ISOFORM A-RELATED"/>
    <property type="match status" value="1"/>
</dbReference>
<dbReference type="PROSITE" id="PS51767">
    <property type="entry name" value="PEPTIDASE_A1"/>
    <property type="match status" value="1"/>
</dbReference>
<evidence type="ECO:0000256" key="5">
    <source>
        <dbReference type="SAM" id="SignalP"/>
    </source>
</evidence>
<evidence type="ECO:0000313" key="7">
    <source>
        <dbReference type="EMBL" id="KAJ7040410.1"/>
    </source>
</evidence>
<feature type="chain" id="PRO_5041898309" evidence="5">
    <location>
        <begin position="19"/>
        <end position="398"/>
    </location>
</feature>
<dbReference type="InterPro" id="IPR034164">
    <property type="entry name" value="Pepsin-like_dom"/>
</dbReference>
<reference evidence="7" key="1">
    <citation type="submission" date="2023-03" db="EMBL/GenBank/DDBJ databases">
        <title>Massive genome expansion in bonnet fungi (Mycena s.s.) driven by repeated elements and novel gene families across ecological guilds.</title>
        <authorList>
            <consortium name="Lawrence Berkeley National Laboratory"/>
            <person name="Harder C.B."/>
            <person name="Miyauchi S."/>
            <person name="Viragh M."/>
            <person name="Kuo A."/>
            <person name="Thoen E."/>
            <person name="Andreopoulos B."/>
            <person name="Lu D."/>
            <person name="Skrede I."/>
            <person name="Drula E."/>
            <person name="Henrissat B."/>
            <person name="Morin E."/>
            <person name="Kohler A."/>
            <person name="Barry K."/>
            <person name="LaButti K."/>
            <person name="Morin E."/>
            <person name="Salamov A."/>
            <person name="Lipzen A."/>
            <person name="Mereny Z."/>
            <person name="Hegedus B."/>
            <person name="Baldrian P."/>
            <person name="Stursova M."/>
            <person name="Weitz H."/>
            <person name="Taylor A."/>
            <person name="Grigoriev I.V."/>
            <person name="Nagy L.G."/>
            <person name="Martin F."/>
            <person name="Kauserud H."/>
        </authorList>
    </citation>
    <scope>NUCLEOTIDE SEQUENCE</scope>
    <source>
        <strain evidence="7">CBHHK200</strain>
    </source>
</reference>
<dbReference type="CDD" id="cd05471">
    <property type="entry name" value="pepsin_like"/>
    <property type="match status" value="1"/>
</dbReference>
<keyword evidence="4" id="KW-0645">Protease</keyword>
<name>A0AAD6T7D9_9AGAR</name>
<dbReference type="PANTHER" id="PTHR47966:SF51">
    <property type="entry name" value="BETA-SITE APP-CLEAVING ENZYME, ISOFORM A-RELATED"/>
    <property type="match status" value="1"/>
</dbReference>
<feature type="active site" evidence="3">
    <location>
        <position position="88"/>
    </location>
</feature>
<organism evidence="7 8">
    <name type="scientific">Mycena alexandri</name>
    <dbReference type="NCBI Taxonomy" id="1745969"/>
    <lineage>
        <taxon>Eukaryota</taxon>
        <taxon>Fungi</taxon>
        <taxon>Dikarya</taxon>
        <taxon>Basidiomycota</taxon>
        <taxon>Agaricomycotina</taxon>
        <taxon>Agaricomycetes</taxon>
        <taxon>Agaricomycetidae</taxon>
        <taxon>Agaricales</taxon>
        <taxon>Marasmiineae</taxon>
        <taxon>Mycenaceae</taxon>
        <taxon>Mycena</taxon>
    </lineage>
</organism>
<dbReference type="InterPro" id="IPR033121">
    <property type="entry name" value="PEPTIDASE_A1"/>
</dbReference>
<dbReference type="Gene3D" id="2.40.70.10">
    <property type="entry name" value="Acid Proteases"/>
    <property type="match status" value="2"/>
</dbReference>
<dbReference type="Proteomes" id="UP001218188">
    <property type="component" value="Unassembled WGS sequence"/>
</dbReference>
<comment type="similarity">
    <text evidence="1 4">Belongs to the peptidase A1 family.</text>
</comment>
<feature type="active site" evidence="3">
    <location>
        <position position="270"/>
    </location>
</feature>
<protein>
    <submittedName>
        <fullName evidence="7">Aspartic peptidase A1</fullName>
    </submittedName>
</protein>
<keyword evidence="2 4" id="KW-0064">Aspartyl protease</keyword>
<dbReference type="GO" id="GO:0006508">
    <property type="term" value="P:proteolysis"/>
    <property type="evidence" value="ECO:0007669"/>
    <property type="project" value="UniProtKB-KW"/>
</dbReference>
<keyword evidence="8" id="KW-1185">Reference proteome</keyword>
<evidence type="ECO:0000259" key="6">
    <source>
        <dbReference type="PROSITE" id="PS51767"/>
    </source>
</evidence>
<dbReference type="InterPro" id="IPR021109">
    <property type="entry name" value="Peptidase_aspartic_dom_sf"/>
</dbReference>
<proteinExistence type="inferred from homology"/>
<feature type="signal peptide" evidence="5">
    <location>
        <begin position="1"/>
        <end position="18"/>
    </location>
</feature>
<gene>
    <name evidence="7" type="ORF">C8F04DRAFT_1083485</name>
</gene>
<comment type="caution">
    <text evidence="7">The sequence shown here is derived from an EMBL/GenBank/DDBJ whole genome shotgun (WGS) entry which is preliminary data.</text>
</comment>
<dbReference type="SUPFAM" id="SSF50630">
    <property type="entry name" value="Acid proteases"/>
    <property type="match status" value="1"/>
</dbReference>
<sequence>MLVLTLLPSILLALRVAAGPVLVEDNFISLPISRRFNFTGTKTIHQNDLARVATFKNGASKATRAVIVTYIASVGVGSPATTYDLLVDTGSSNTWVGATQKYVVTSTSTKSTQSVSVTYGSGSFSGTEYTDQVTLAPGLVIPQQSIGVASKSSGFTGVDGILGIGPVDLTQGTLTKSTSTLIPTVTDNLFSQGTIDNNLIGISFEPTTSEDDNNGSIAFGGTDSTKFTGAVAFTPLTTTSPARDYWGINQSITYGTSGTSILASTAGIVDTGTTLVLIATNAFTKYKSATGGVLDNNTGLLKLTATQFANLQNLNFVISGTTYALTPNAQIFPRSLNTQIGGTSTGIYLIVADLGSNSGEGLDFINGYAFLERFYSVFDTANKQVGFATTPFTTATTN</sequence>
<evidence type="ECO:0000256" key="1">
    <source>
        <dbReference type="ARBA" id="ARBA00007447"/>
    </source>
</evidence>
<dbReference type="InterPro" id="IPR001461">
    <property type="entry name" value="Aspartic_peptidase_A1"/>
</dbReference>
<dbReference type="EMBL" id="JARJCM010000022">
    <property type="protein sequence ID" value="KAJ7040410.1"/>
    <property type="molecule type" value="Genomic_DNA"/>
</dbReference>
<dbReference type="AlphaFoldDB" id="A0AAD6T7D9"/>
<evidence type="ECO:0000313" key="8">
    <source>
        <dbReference type="Proteomes" id="UP001218188"/>
    </source>
</evidence>
<feature type="domain" description="Peptidase A1" evidence="6">
    <location>
        <begin position="70"/>
        <end position="388"/>
    </location>
</feature>
<keyword evidence="5" id="KW-0732">Signal</keyword>
<dbReference type="InterPro" id="IPR001969">
    <property type="entry name" value="Aspartic_peptidase_AS"/>
</dbReference>
<keyword evidence="4" id="KW-0378">Hydrolase</keyword>
<dbReference type="Pfam" id="PF00026">
    <property type="entry name" value="Asp"/>
    <property type="match status" value="1"/>
</dbReference>
<dbReference type="GO" id="GO:0004190">
    <property type="term" value="F:aspartic-type endopeptidase activity"/>
    <property type="evidence" value="ECO:0007669"/>
    <property type="project" value="UniProtKB-KW"/>
</dbReference>
<dbReference type="PROSITE" id="PS00141">
    <property type="entry name" value="ASP_PROTEASE"/>
    <property type="match status" value="2"/>
</dbReference>
<evidence type="ECO:0000256" key="4">
    <source>
        <dbReference type="RuleBase" id="RU000454"/>
    </source>
</evidence>
<evidence type="ECO:0000256" key="3">
    <source>
        <dbReference type="PIRSR" id="PIRSR601461-1"/>
    </source>
</evidence>